<dbReference type="EMBL" id="JAUEPU010000006">
    <property type="protein sequence ID" value="KAK0501775.1"/>
    <property type="molecule type" value="Genomic_DNA"/>
</dbReference>
<gene>
    <name evidence="1" type="ORF">EDD18DRAFT_1347847</name>
</gene>
<organism evidence="1 2">
    <name type="scientific">Armillaria luteobubalina</name>
    <dbReference type="NCBI Taxonomy" id="153913"/>
    <lineage>
        <taxon>Eukaryota</taxon>
        <taxon>Fungi</taxon>
        <taxon>Dikarya</taxon>
        <taxon>Basidiomycota</taxon>
        <taxon>Agaricomycotina</taxon>
        <taxon>Agaricomycetes</taxon>
        <taxon>Agaricomycetidae</taxon>
        <taxon>Agaricales</taxon>
        <taxon>Marasmiineae</taxon>
        <taxon>Physalacriaceae</taxon>
        <taxon>Armillaria</taxon>
    </lineage>
</organism>
<evidence type="ECO:0000313" key="2">
    <source>
        <dbReference type="Proteomes" id="UP001175228"/>
    </source>
</evidence>
<sequence>MSHRRWLSQPTINSVRYRTRSIDASCVGVDEVAQNSRSQPVLIVVKDGCIWLCDVQHFLSDFVCCRFMFALITTSPSSWTSTTPCAFQSILVLLLLTQVLVIDFDDGHIQICDGHPNVSQRRQDPRIYMLGRVPAWYGGWVLMLHRRSAQWHVSGPFEHVYVYWSKYEVVVSSTHSGLLQTEEGTLVEKDIASEIHGNTGVCFGDGRVQSLLAQSILRAHTELSQTGTEEKLARYKGARADATRGVVGAEMEGPEL</sequence>
<dbReference type="Proteomes" id="UP001175228">
    <property type="component" value="Unassembled WGS sequence"/>
</dbReference>
<name>A0AA39QF69_9AGAR</name>
<comment type="caution">
    <text evidence="1">The sequence shown here is derived from an EMBL/GenBank/DDBJ whole genome shotgun (WGS) entry which is preliminary data.</text>
</comment>
<reference evidence="1" key="1">
    <citation type="submission" date="2023-06" db="EMBL/GenBank/DDBJ databases">
        <authorList>
            <consortium name="Lawrence Berkeley National Laboratory"/>
            <person name="Ahrendt S."/>
            <person name="Sahu N."/>
            <person name="Indic B."/>
            <person name="Wong-Bajracharya J."/>
            <person name="Merenyi Z."/>
            <person name="Ke H.-M."/>
            <person name="Monk M."/>
            <person name="Kocsube S."/>
            <person name="Drula E."/>
            <person name="Lipzen A."/>
            <person name="Balint B."/>
            <person name="Henrissat B."/>
            <person name="Andreopoulos B."/>
            <person name="Martin F.M."/>
            <person name="Harder C.B."/>
            <person name="Rigling D."/>
            <person name="Ford K.L."/>
            <person name="Foster G.D."/>
            <person name="Pangilinan J."/>
            <person name="Papanicolaou A."/>
            <person name="Barry K."/>
            <person name="LaButti K."/>
            <person name="Viragh M."/>
            <person name="Koriabine M."/>
            <person name="Yan M."/>
            <person name="Riley R."/>
            <person name="Champramary S."/>
            <person name="Plett K.L."/>
            <person name="Tsai I.J."/>
            <person name="Slot J."/>
            <person name="Sipos G."/>
            <person name="Plett J."/>
            <person name="Nagy L.G."/>
            <person name="Grigoriev I.V."/>
        </authorList>
    </citation>
    <scope>NUCLEOTIDE SEQUENCE</scope>
    <source>
        <strain evidence="1">HWK02</strain>
    </source>
</reference>
<proteinExistence type="predicted"/>
<protein>
    <submittedName>
        <fullName evidence="1">Uncharacterized protein</fullName>
    </submittedName>
</protein>
<evidence type="ECO:0000313" key="1">
    <source>
        <dbReference type="EMBL" id="KAK0501775.1"/>
    </source>
</evidence>
<dbReference type="AlphaFoldDB" id="A0AA39QF69"/>
<keyword evidence="2" id="KW-1185">Reference proteome</keyword>
<accession>A0AA39QF69</accession>